<dbReference type="Proteomes" id="UP000010408">
    <property type="component" value="Unassembled WGS sequence"/>
</dbReference>
<dbReference type="EMBL" id="AMEQ01000003">
    <property type="protein sequence ID" value="EKY03231.1"/>
    <property type="molecule type" value="Genomic_DNA"/>
</dbReference>
<dbReference type="GO" id="GO:0008237">
    <property type="term" value="F:metallopeptidase activity"/>
    <property type="evidence" value="ECO:0007669"/>
    <property type="project" value="InterPro"/>
</dbReference>
<dbReference type="AlphaFoldDB" id="L1NIS0"/>
<comment type="caution">
    <text evidence="5">The sequence shown here is derived from an EMBL/GenBank/DDBJ whole genome shotgun (WGS) entry which is preliminary data.</text>
</comment>
<dbReference type="InterPro" id="IPR033413">
    <property type="entry name" value="DUF5117"/>
</dbReference>
<evidence type="ECO:0000259" key="2">
    <source>
        <dbReference type="Pfam" id="PF16313"/>
    </source>
</evidence>
<dbReference type="HOGENOM" id="CLU_008630_1_0_10"/>
<accession>L1NIS0</accession>
<dbReference type="PANTHER" id="PTHR38478">
    <property type="entry name" value="PEPTIDASE M1A AND M12B"/>
    <property type="match status" value="1"/>
</dbReference>
<dbReference type="InterPro" id="IPR033428">
    <property type="entry name" value="DUF5118"/>
</dbReference>
<feature type="domain" description="EcxA zinc-binding" evidence="2">
    <location>
        <begin position="434"/>
        <end position="740"/>
    </location>
</feature>
<organism evidence="5 6">
    <name type="scientific">Porphyromonas catoniae F0037</name>
    <dbReference type="NCBI Taxonomy" id="1127696"/>
    <lineage>
        <taxon>Bacteria</taxon>
        <taxon>Pseudomonadati</taxon>
        <taxon>Bacteroidota</taxon>
        <taxon>Bacteroidia</taxon>
        <taxon>Bacteroidales</taxon>
        <taxon>Porphyromonadaceae</taxon>
        <taxon>Porphyromonas</taxon>
    </lineage>
</organism>
<sequence>MMKNRSIALLLLAGCLTLAPLSAHAGIFDFLKRKKKPAKTEKPVEKTPYERILTSGKIVSAKGDFLTLHKTDNKLYIELPVKTIGKEFLIAATLSSISNPQLGMVGFKNGNPIHMRFAQKDSAIVMEAINTEPYLTPATEKELRPRIASSYTDLAVYKFPIKAWNKDKTTVVFDASSLFLEDQKYLPLIAKSLGSYSVNSSPQRSLTHIREIKSFEDNVSIKVDRSYRITLTSSRGGGSPLKDYPVTLGATFTLLRLPEQPMTPRLADTRIGVFQISKGAYNPESQQFESARFVKRWRLEPSDVEAFKRGELVRPKKPIVYYVENTFPPVWKEAMKEGTLRWNKAFELIGFKDAIEVRDFPTDDPSFDPDNLKYNCIRYVPIATENAMGPSWSDPRTGEIINASVLVWSDVSKLNNNWRFIQTAQADPAVRAVKLPDSLMSKSLKYVIAHEIGHTLGFMHNMASSAAYTIDSLRSPSFSATHGTTPSIMDYARFNYVVQPGDKGVSFDPPTVGTYDKYAIEWTYKYFPDTKGDLIEESKRVSALIDKHAHDPEYRYGVQQMGDRRYDPSAIEEDLSNDPVKASTLGLFNLRYILSHLDQWFPNDDEAEHRATLYEGIANQAMRYVSNVFLNVPGIYLYQTSEASGLPRYKVVPKAEQRASAMWLLDQAVSIDSMRNEPLEHTMNDVAADSPFVRLGALTRAMAIRNIANLNLSYYLDSTSYSPLEYADDVYARVFAKTEQGKESLSFEEKQLQDYFVRYLIGYASDLAPKGGGRSSLSIAELTGFAEPTEQVRTEGMTDEEFISLLPQQAPHICSYAPSSSADAHGHSGVGFLNFGKSYGEPEDLFTNAINTTESLYLPLLYRTQELLRRVAPKTADATLRQHYEFLLRKLDQITK</sequence>
<feature type="chain" id="PRO_5003955229" description="DUF5117 domain-containing protein" evidence="1">
    <location>
        <begin position="26"/>
        <end position="896"/>
    </location>
</feature>
<dbReference type="SUPFAM" id="SSF55486">
    <property type="entry name" value="Metalloproteases ('zincins'), catalytic domain"/>
    <property type="match status" value="1"/>
</dbReference>
<feature type="domain" description="DUF5117" evidence="3">
    <location>
        <begin position="112"/>
        <end position="302"/>
    </location>
</feature>
<dbReference type="RefSeq" id="WP_005468091.1">
    <property type="nucleotide sequence ID" value="NZ_KB291034.1"/>
</dbReference>
<evidence type="ECO:0000256" key="1">
    <source>
        <dbReference type="SAM" id="SignalP"/>
    </source>
</evidence>
<dbReference type="STRING" id="1127696.HMPREF9134_00123"/>
<keyword evidence="1" id="KW-0732">Signal</keyword>
<reference evidence="5 6" key="1">
    <citation type="submission" date="2012-05" db="EMBL/GenBank/DDBJ databases">
        <authorList>
            <person name="Weinstock G."/>
            <person name="Sodergren E."/>
            <person name="Lobos E.A."/>
            <person name="Fulton L."/>
            <person name="Fulton R."/>
            <person name="Courtney L."/>
            <person name="Fronick C."/>
            <person name="O'Laughlin M."/>
            <person name="Godfrey J."/>
            <person name="Wilson R.M."/>
            <person name="Miner T."/>
            <person name="Farmer C."/>
            <person name="Delehaunty K."/>
            <person name="Cordes M."/>
            <person name="Minx P."/>
            <person name="Tomlinson C."/>
            <person name="Chen J."/>
            <person name="Wollam A."/>
            <person name="Pepin K.H."/>
            <person name="Bhonagiri V."/>
            <person name="Zhang X."/>
            <person name="Suruliraj S."/>
            <person name="Warren W."/>
            <person name="Mitreva M."/>
            <person name="Mardis E.R."/>
            <person name="Wilson R.K."/>
        </authorList>
    </citation>
    <scope>NUCLEOTIDE SEQUENCE [LARGE SCALE GENOMIC DNA]</scope>
    <source>
        <strain evidence="5 6">F0037</strain>
    </source>
</reference>
<gene>
    <name evidence="5" type="ORF">HMPREF9134_00123</name>
</gene>
<evidence type="ECO:0000313" key="6">
    <source>
        <dbReference type="Proteomes" id="UP000010408"/>
    </source>
</evidence>
<dbReference type="InterPro" id="IPR034032">
    <property type="entry name" value="Zn_MMP-like_bac"/>
</dbReference>
<dbReference type="Pfam" id="PF17148">
    <property type="entry name" value="DUF5117"/>
    <property type="match status" value="1"/>
</dbReference>
<dbReference type="InterPro" id="IPR024079">
    <property type="entry name" value="MetalloPept_cat_dom_sf"/>
</dbReference>
<evidence type="ECO:0008006" key="7">
    <source>
        <dbReference type="Google" id="ProtNLM"/>
    </source>
</evidence>
<name>L1NIS0_9PORP</name>
<dbReference type="Gene3D" id="3.40.390.10">
    <property type="entry name" value="Collagenase (Catalytic Domain)"/>
    <property type="match status" value="1"/>
</dbReference>
<dbReference type="eggNOG" id="COG5549">
    <property type="taxonomic scope" value="Bacteria"/>
</dbReference>
<protein>
    <recommendedName>
        <fullName evidence="7">DUF5117 domain-containing protein</fullName>
    </recommendedName>
</protein>
<dbReference type="InterPro" id="IPR032534">
    <property type="entry name" value="EcxA_zinc-bd"/>
</dbReference>
<dbReference type="Pfam" id="PF17162">
    <property type="entry name" value="DUF5118"/>
    <property type="match status" value="1"/>
</dbReference>
<feature type="domain" description="DUF5118" evidence="4">
    <location>
        <begin position="47"/>
        <end position="96"/>
    </location>
</feature>
<dbReference type="Pfam" id="PF16313">
    <property type="entry name" value="DUF4953"/>
    <property type="match status" value="1"/>
</dbReference>
<proteinExistence type="predicted"/>
<feature type="signal peptide" evidence="1">
    <location>
        <begin position="1"/>
        <end position="25"/>
    </location>
</feature>
<evidence type="ECO:0000313" key="5">
    <source>
        <dbReference type="EMBL" id="EKY03231.1"/>
    </source>
</evidence>
<dbReference type="CDD" id="cd04276">
    <property type="entry name" value="ZnMc_MMP_like_2"/>
    <property type="match status" value="1"/>
</dbReference>
<evidence type="ECO:0000259" key="3">
    <source>
        <dbReference type="Pfam" id="PF17148"/>
    </source>
</evidence>
<evidence type="ECO:0000259" key="4">
    <source>
        <dbReference type="Pfam" id="PF17162"/>
    </source>
</evidence>
<dbReference type="PATRIC" id="fig|1127696.3.peg.104"/>
<dbReference type="PANTHER" id="PTHR38478:SF1">
    <property type="entry name" value="ZINC DEPENDENT METALLOPROTEASE DOMAIN LIPOPROTEIN"/>
    <property type="match status" value="1"/>
</dbReference>